<evidence type="ECO:0000313" key="2">
    <source>
        <dbReference type="EMBL" id="PSJ64046.1"/>
    </source>
</evidence>
<evidence type="ECO:0000256" key="1">
    <source>
        <dbReference type="SAM" id="SignalP"/>
    </source>
</evidence>
<proteinExistence type="predicted"/>
<protein>
    <recommendedName>
        <fullName evidence="4">BA14K family protein</fullName>
    </recommendedName>
</protein>
<name>A0A2P7SNH5_9HYPH</name>
<accession>A0A2P7SNH5</accession>
<reference evidence="2 3" key="1">
    <citation type="submission" date="2018-03" db="EMBL/GenBank/DDBJ databases">
        <title>The draft genome of Mesorhizobium soli JCM 19897.</title>
        <authorList>
            <person name="Li L."/>
            <person name="Liu L."/>
            <person name="Liang L."/>
            <person name="Wang T."/>
            <person name="Zhang X."/>
        </authorList>
    </citation>
    <scope>NUCLEOTIDE SEQUENCE [LARGE SCALE GENOMIC DNA]</scope>
    <source>
        <strain evidence="2 3">JCM 19897</strain>
    </source>
</reference>
<gene>
    <name evidence="2" type="ORF">C7I85_02755</name>
</gene>
<dbReference type="Proteomes" id="UP000240653">
    <property type="component" value="Unassembled WGS sequence"/>
</dbReference>
<evidence type="ECO:0008006" key="4">
    <source>
        <dbReference type="Google" id="ProtNLM"/>
    </source>
</evidence>
<feature type="chain" id="PRO_5015137347" description="BA14K family protein" evidence="1">
    <location>
        <begin position="23"/>
        <end position="173"/>
    </location>
</feature>
<organism evidence="2 3">
    <name type="scientific">Pseudaminobacter soli</name>
    <name type="common">ex Li et al. 2025</name>
    <dbReference type="NCBI Taxonomy" id="1295366"/>
    <lineage>
        <taxon>Bacteria</taxon>
        <taxon>Pseudomonadati</taxon>
        <taxon>Pseudomonadota</taxon>
        <taxon>Alphaproteobacteria</taxon>
        <taxon>Hyphomicrobiales</taxon>
        <taxon>Phyllobacteriaceae</taxon>
        <taxon>Pseudaminobacter</taxon>
    </lineage>
</organism>
<comment type="caution">
    <text evidence="2">The sequence shown here is derived from an EMBL/GenBank/DDBJ whole genome shotgun (WGS) entry which is preliminary data.</text>
</comment>
<sequence length="173" mass="18256">MKKLIIPFAALLVASSASLAMAQDYNSRMGDAAPPVNVVRPPANYGISGTRGLGAYGPHRHYGVRGVHHGAYVPYHRSYGIGRVVHHRVYGPRHYGFGAYGPRYYGIGAYGSRYYGFGAYGAPRYYGIGAGYGMGGGGAVGFGGFATTTRNMRGGDAAPSSVIVNPQSVEISR</sequence>
<dbReference type="RefSeq" id="WP_106722404.1">
    <property type="nucleotide sequence ID" value="NZ_PXYL01000001.1"/>
</dbReference>
<keyword evidence="1" id="KW-0732">Signal</keyword>
<dbReference type="AlphaFoldDB" id="A0A2P7SNH5"/>
<feature type="signal peptide" evidence="1">
    <location>
        <begin position="1"/>
        <end position="22"/>
    </location>
</feature>
<evidence type="ECO:0000313" key="3">
    <source>
        <dbReference type="Proteomes" id="UP000240653"/>
    </source>
</evidence>
<dbReference type="EMBL" id="PXYL01000001">
    <property type="protein sequence ID" value="PSJ64046.1"/>
    <property type="molecule type" value="Genomic_DNA"/>
</dbReference>
<keyword evidence="3" id="KW-1185">Reference proteome</keyword>